<dbReference type="Proteomes" id="UP000578569">
    <property type="component" value="Unassembled WGS sequence"/>
</dbReference>
<evidence type="ECO:0000256" key="2">
    <source>
        <dbReference type="ARBA" id="ARBA00022670"/>
    </source>
</evidence>
<dbReference type="GO" id="GO:0006508">
    <property type="term" value="P:proteolysis"/>
    <property type="evidence" value="ECO:0007669"/>
    <property type="project" value="UniProtKB-KW"/>
</dbReference>
<sequence>MINAYLGAAMLAAMAPASAQQESELPKPPVAEQRPHSFEHHGITVEDPYHWLKDQSYPKVDDEDVLDYLKAENAYFEAHMAPHKEFTEKLFQEMKARIKEDDASVPVKDGDYMYWSAFKEGTQYRLWYRKPVTGTDADVKPEGGTLIYDENAEAEGKEYYRLGGFAVSPDGTKLATMVDDNGAERFKLVLRDIESGKIIETVTEVGIGQPVWTRGSDGIVYTEVNDQWRSYRALYHPLGGDPAKDHVVYEEKEDVAFTVGVGMSTDEQFIFIETGENSSDETRFVPSDDPTAEPVLIMRRRPDIQYDVDAAHGKFWIVTNDNHVNFRLAEADPANPGVWNTVIAGSDRVYIQGATAHRDHLLLDTRVDGLDQLILRDYESGEEERVPFAEEAYSAGWAGNPEYAPDAYRIGYSSMVTPSTVYDYHAAERKLETLKVQEIPSGYDPELYTVDRLMIEARDGAKVPVSVMRRKDFALDGTGKLFVYAYGAYGYAIPPSFSTSRLSLVDRGFAYAIAHIRGGDDMGYQWFLDGKLKKRTNTFNDFVDVTRGLIAKGYAREGRVAAQGGSAGGELMGAVVNQAPELFGAVVADVPFVDVLNTMLDDTLPLTPGEWNEWGNPITDPEAFKLILSYSPYDNVTAQDYPPMLITGGLNDPRVTYWEPAKWTAKLRATKTDDNLLLMKMNMGAGHGGKSGRWNSLYETAEAYTFVLTQIAD</sequence>
<dbReference type="Pfam" id="PF02897">
    <property type="entry name" value="Peptidase_S9_N"/>
    <property type="match status" value="1"/>
</dbReference>
<dbReference type="InterPro" id="IPR023302">
    <property type="entry name" value="Pept_S9A_N"/>
</dbReference>
<evidence type="ECO:0000256" key="3">
    <source>
        <dbReference type="ARBA" id="ARBA00022801"/>
    </source>
</evidence>
<dbReference type="PANTHER" id="PTHR11757">
    <property type="entry name" value="PROTEASE FAMILY S9A OLIGOPEPTIDASE"/>
    <property type="match status" value="1"/>
</dbReference>
<dbReference type="PANTHER" id="PTHR11757:SF19">
    <property type="entry name" value="PROLYL ENDOPEPTIDASE-LIKE"/>
    <property type="match status" value="1"/>
</dbReference>
<dbReference type="InterPro" id="IPR051543">
    <property type="entry name" value="Serine_Peptidase_S9A"/>
</dbReference>
<organism evidence="8 9">
    <name type="scientific">Sphingomicrobium lutaoense</name>
    <dbReference type="NCBI Taxonomy" id="515949"/>
    <lineage>
        <taxon>Bacteria</taxon>
        <taxon>Pseudomonadati</taxon>
        <taxon>Pseudomonadota</taxon>
        <taxon>Alphaproteobacteria</taxon>
        <taxon>Sphingomonadales</taxon>
        <taxon>Sphingomonadaceae</taxon>
        <taxon>Sphingomicrobium</taxon>
    </lineage>
</organism>
<evidence type="ECO:0000256" key="1">
    <source>
        <dbReference type="ARBA" id="ARBA00005228"/>
    </source>
</evidence>
<dbReference type="Gene3D" id="3.40.50.1820">
    <property type="entry name" value="alpha/beta hydrolase"/>
    <property type="match status" value="1"/>
</dbReference>
<dbReference type="InterPro" id="IPR001375">
    <property type="entry name" value="Peptidase_S9_cat"/>
</dbReference>
<comment type="caution">
    <text evidence="8">The sequence shown here is derived from an EMBL/GenBank/DDBJ whole genome shotgun (WGS) entry which is preliminary data.</text>
</comment>
<keyword evidence="3 8" id="KW-0378">Hydrolase</keyword>
<feature type="chain" id="PRO_5032999648" evidence="5">
    <location>
        <begin position="20"/>
        <end position="713"/>
    </location>
</feature>
<dbReference type="EMBL" id="JACICF010000001">
    <property type="protein sequence ID" value="MBB3764560.1"/>
    <property type="molecule type" value="Genomic_DNA"/>
</dbReference>
<dbReference type="Pfam" id="PF00326">
    <property type="entry name" value="Peptidase_S9"/>
    <property type="match status" value="1"/>
</dbReference>
<evidence type="ECO:0000313" key="9">
    <source>
        <dbReference type="Proteomes" id="UP000578569"/>
    </source>
</evidence>
<dbReference type="InterPro" id="IPR029058">
    <property type="entry name" value="AB_hydrolase_fold"/>
</dbReference>
<reference evidence="8 9" key="1">
    <citation type="submission" date="2020-08" db="EMBL/GenBank/DDBJ databases">
        <title>Genomic Encyclopedia of Type Strains, Phase IV (KMG-IV): sequencing the most valuable type-strain genomes for metagenomic binning, comparative biology and taxonomic classification.</title>
        <authorList>
            <person name="Goeker M."/>
        </authorList>
    </citation>
    <scope>NUCLEOTIDE SEQUENCE [LARGE SCALE GENOMIC DNA]</scope>
    <source>
        <strain evidence="8 9">DSM 24194</strain>
    </source>
</reference>
<keyword evidence="4" id="KW-0720">Serine protease</keyword>
<keyword evidence="5" id="KW-0732">Signal</keyword>
<proteinExistence type="inferred from homology"/>
<feature type="domain" description="Peptidase S9A N-terminal" evidence="7">
    <location>
        <begin position="28"/>
        <end position="436"/>
    </location>
</feature>
<keyword evidence="9" id="KW-1185">Reference proteome</keyword>
<dbReference type="AlphaFoldDB" id="A0A839Z1M0"/>
<dbReference type="GO" id="GO:0004252">
    <property type="term" value="F:serine-type endopeptidase activity"/>
    <property type="evidence" value="ECO:0007669"/>
    <property type="project" value="UniProtKB-EC"/>
</dbReference>
<keyword evidence="2" id="KW-0645">Protease</keyword>
<evidence type="ECO:0000313" key="8">
    <source>
        <dbReference type="EMBL" id="MBB3764560.1"/>
    </source>
</evidence>
<dbReference type="PRINTS" id="PR00862">
    <property type="entry name" value="PROLIGOPTASE"/>
</dbReference>
<evidence type="ECO:0000256" key="4">
    <source>
        <dbReference type="ARBA" id="ARBA00022825"/>
    </source>
</evidence>
<comment type="similarity">
    <text evidence="1">Belongs to the peptidase S9A family.</text>
</comment>
<evidence type="ECO:0000259" key="7">
    <source>
        <dbReference type="Pfam" id="PF02897"/>
    </source>
</evidence>
<gene>
    <name evidence="8" type="ORF">FHS50_001583</name>
</gene>
<protein>
    <submittedName>
        <fullName evidence="8">Oligopeptidase B</fullName>
        <ecNumber evidence="8">3.4.21.83</ecNumber>
    </submittedName>
</protein>
<dbReference type="SUPFAM" id="SSF53474">
    <property type="entry name" value="alpha/beta-Hydrolases"/>
    <property type="match status" value="1"/>
</dbReference>
<name>A0A839Z1M0_9SPHN</name>
<evidence type="ECO:0000256" key="5">
    <source>
        <dbReference type="SAM" id="SignalP"/>
    </source>
</evidence>
<accession>A0A839Z1M0</accession>
<dbReference type="SUPFAM" id="SSF50993">
    <property type="entry name" value="Peptidase/esterase 'gauge' domain"/>
    <property type="match status" value="1"/>
</dbReference>
<feature type="domain" description="Peptidase S9 prolyl oligopeptidase catalytic" evidence="6">
    <location>
        <begin position="495"/>
        <end position="711"/>
    </location>
</feature>
<dbReference type="Gene3D" id="2.130.10.120">
    <property type="entry name" value="Prolyl oligopeptidase, N-terminal domain"/>
    <property type="match status" value="1"/>
</dbReference>
<dbReference type="InterPro" id="IPR002470">
    <property type="entry name" value="Peptidase_S9A"/>
</dbReference>
<evidence type="ECO:0000259" key="6">
    <source>
        <dbReference type="Pfam" id="PF00326"/>
    </source>
</evidence>
<feature type="signal peptide" evidence="5">
    <location>
        <begin position="1"/>
        <end position="19"/>
    </location>
</feature>
<dbReference type="EC" id="3.4.21.83" evidence="8"/>